<name>A0A4Y2E9J3_ARAVE</name>
<dbReference type="Proteomes" id="UP000499080">
    <property type="component" value="Unassembled WGS sequence"/>
</dbReference>
<protein>
    <recommendedName>
        <fullName evidence="1">Mos1 transposase HTH domain-containing protein</fullName>
    </recommendedName>
</protein>
<keyword evidence="3" id="KW-1185">Reference proteome</keyword>
<evidence type="ECO:0000259" key="1">
    <source>
        <dbReference type="Pfam" id="PF17906"/>
    </source>
</evidence>
<gene>
    <name evidence="2" type="ORF">AVEN_262128_1</name>
</gene>
<proteinExistence type="predicted"/>
<comment type="caution">
    <text evidence="2">The sequence shown here is derived from an EMBL/GenBank/DDBJ whole genome shotgun (WGS) entry which is preliminary data.</text>
</comment>
<dbReference type="GO" id="GO:0003676">
    <property type="term" value="F:nucleic acid binding"/>
    <property type="evidence" value="ECO:0007669"/>
    <property type="project" value="InterPro"/>
</dbReference>
<dbReference type="PANTHER" id="PTHR46060:SF1">
    <property type="entry name" value="MARINER MOS1 TRANSPOSASE-LIKE PROTEIN"/>
    <property type="match status" value="1"/>
</dbReference>
<feature type="domain" description="Mos1 transposase HTH" evidence="1">
    <location>
        <begin position="11"/>
        <end position="44"/>
    </location>
</feature>
<dbReference type="InterPro" id="IPR036397">
    <property type="entry name" value="RNaseH_sf"/>
</dbReference>
<dbReference type="InterPro" id="IPR052709">
    <property type="entry name" value="Transposase-MT_Hybrid"/>
</dbReference>
<dbReference type="AlphaFoldDB" id="A0A4Y2E9J3"/>
<reference evidence="2 3" key="1">
    <citation type="journal article" date="2019" name="Sci. Rep.">
        <title>Orb-weaving spider Araneus ventricosus genome elucidates the spidroin gene catalogue.</title>
        <authorList>
            <person name="Kono N."/>
            <person name="Nakamura H."/>
            <person name="Ohtoshi R."/>
            <person name="Moran D.A.P."/>
            <person name="Shinohara A."/>
            <person name="Yoshida Y."/>
            <person name="Fujiwara M."/>
            <person name="Mori M."/>
            <person name="Tomita M."/>
            <person name="Arakawa K."/>
        </authorList>
    </citation>
    <scope>NUCLEOTIDE SEQUENCE [LARGE SCALE GENOMIC DNA]</scope>
</reference>
<evidence type="ECO:0000313" key="2">
    <source>
        <dbReference type="EMBL" id="GBM24979.1"/>
    </source>
</evidence>
<dbReference type="PANTHER" id="PTHR46060">
    <property type="entry name" value="MARINER MOS1 TRANSPOSASE-LIKE PROTEIN"/>
    <property type="match status" value="1"/>
</dbReference>
<accession>A0A4Y2E9J3</accession>
<evidence type="ECO:0000313" key="3">
    <source>
        <dbReference type="Proteomes" id="UP000499080"/>
    </source>
</evidence>
<dbReference type="EMBL" id="BGPR01000529">
    <property type="protein sequence ID" value="GBM24979.1"/>
    <property type="molecule type" value="Genomic_DNA"/>
</dbReference>
<dbReference type="Pfam" id="PF17906">
    <property type="entry name" value="HTH_48"/>
    <property type="match status" value="1"/>
</dbReference>
<organism evidence="2 3">
    <name type="scientific">Araneus ventricosus</name>
    <name type="common">Orbweaver spider</name>
    <name type="synonym">Epeira ventricosa</name>
    <dbReference type="NCBI Taxonomy" id="182803"/>
    <lineage>
        <taxon>Eukaryota</taxon>
        <taxon>Metazoa</taxon>
        <taxon>Ecdysozoa</taxon>
        <taxon>Arthropoda</taxon>
        <taxon>Chelicerata</taxon>
        <taxon>Arachnida</taxon>
        <taxon>Araneae</taxon>
        <taxon>Araneomorphae</taxon>
        <taxon>Entelegynae</taxon>
        <taxon>Araneoidea</taxon>
        <taxon>Araneidae</taxon>
        <taxon>Araneus</taxon>
    </lineage>
</organism>
<sequence length="167" mass="19002">MEQKINLKSLYKLGKSAGESHAMLKQVYGDDTVTLEAVYIWFKKSIDGRESFKDEYQRWRPAMDDNARPHTATLVKRFLPQLWVTELSHLSYSPDLAPPDFFLFSKLKAALKGRIFTDIQASVTRAVPVEEFLELSSICTHVVKGAECTTGTILKDCKQFPCEAYSM</sequence>
<dbReference type="InterPro" id="IPR041426">
    <property type="entry name" value="Mos1_HTH"/>
</dbReference>
<dbReference type="Gene3D" id="3.30.420.10">
    <property type="entry name" value="Ribonuclease H-like superfamily/Ribonuclease H"/>
    <property type="match status" value="1"/>
</dbReference>